<comment type="caution">
    <text evidence="2">The sequence shown here is derived from an EMBL/GenBank/DDBJ whole genome shotgun (WGS) entry which is preliminary data.</text>
</comment>
<sequence length="103" mass="11645">MTFYTVLEKTRIYNVTFFGKNARPCLRSAASSSSRIAQSSAKFMDTSIRESPLEARFEYKVKISPVQDDRPPDHSALNPSDQPFCASSESLENLSTTQDRFLE</sequence>
<feature type="compositionally biased region" description="Polar residues" evidence="1">
    <location>
        <begin position="77"/>
        <end position="103"/>
    </location>
</feature>
<reference evidence="3" key="1">
    <citation type="submission" date="2014-03" db="EMBL/GenBank/DDBJ databases">
        <title>The Genome Sequence of Puccinia striiformis f. sp. tritici PST-78.</title>
        <authorList>
            <consortium name="The Broad Institute Genome Sequencing Platform"/>
            <person name="Cuomo C."/>
            <person name="Hulbert S."/>
            <person name="Chen X."/>
            <person name="Walker B."/>
            <person name="Young S.K."/>
            <person name="Zeng Q."/>
            <person name="Gargeya S."/>
            <person name="Fitzgerald M."/>
            <person name="Haas B."/>
            <person name="Abouelleil A."/>
            <person name="Alvarado L."/>
            <person name="Arachchi H.M."/>
            <person name="Berlin A.M."/>
            <person name="Chapman S.B."/>
            <person name="Goldberg J."/>
            <person name="Griggs A."/>
            <person name="Gujja S."/>
            <person name="Hansen M."/>
            <person name="Howarth C."/>
            <person name="Imamovic A."/>
            <person name="Larimer J."/>
            <person name="McCowan C."/>
            <person name="Montmayeur A."/>
            <person name="Murphy C."/>
            <person name="Neiman D."/>
            <person name="Pearson M."/>
            <person name="Priest M."/>
            <person name="Roberts A."/>
            <person name="Saif S."/>
            <person name="Shea T."/>
            <person name="Sisk P."/>
            <person name="Sykes S."/>
            <person name="Wortman J."/>
            <person name="Nusbaum C."/>
            <person name="Birren B."/>
        </authorList>
    </citation>
    <scope>NUCLEOTIDE SEQUENCE [LARGE SCALE GENOMIC DNA]</scope>
    <source>
        <strain evidence="3">race PST-78</strain>
    </source>
</reference>
<dbReference type="Proteomes" id="UP000054564">
    <property type="component" value="Unassembled WGS sequence"/>
</dbReference>
<feature type="region of interest" description="Disordered" evidence="1">
    <location>
        <begin position="64"/>
        <end position="103"/>
    </location>
</feature>
<evidence type="ECO:0000313" key="2">
    <source>
        <dbReference type="EMBL" id="KNF04735.1"/>
    </source>
</evidence>
<accession>A0A0L0W0C2</accession>
<gene>
    <name evidence="2" type="ORF">PSTG_02217</name>
</gene>
<feature type="compositionally biased region" description="Basic and acidic residues" evidence="1">
    <location>
        <begin position="64"/>
        <end position="73"/>
    </location>
</feature>
<evidence type="ECO:0000313" key="3">
    <source>
        <dbReference type="Proteomes" id="UP000054564"/>
    </source>
</evidence>
<proteinExistence type="predicted"/>
<name>A0A0L0W0C2_9BASI</name>
<dbReference type="EMBL" id="AJIL01000011">
    <property type="protein sequence ID" value="KNF04735.1"/>
    <property type="molecule type" value="Genomic_DNA"/>
</dbReference>
<protein>
    <submittedName>
        <fullName evidence="2">Uncharacterized protein</fullName>
    </submittedName>
</protein>
<organism evidence="2 3">
    <name type="scientific">Puccinia striiformis f. sp. tritici PST-78</name>
    <dbReference type="NCBI Taxonomy" id="1165861"/>
    <lineage>
        <taxon>Eukaryota</taxon>
        <taxon>Fungi</taxon>
        <taxon>Dikarya</taxon>
        <taxon>Basidiomycota</taxon>
        <taxon>Pucciniomycotina</taxon>
        <taxon>Pucciniomycetes</taxon>
        <taxon>Pucciniales</taxon>
        <taxon>Pucciniaceae</taxon>
        <taxon>Puccinia</taxon>
    </lineage>
</organism>
<keyword evidence="3" id="KW-1185">Reference proteome</keyword>
<evidence type="ECO:0000256" key="1">
    <source>
        <dbReference type="SAM" id="MobiDB-lite"/>
    </source>
</evidence>
<dbReference type="AlphaFoldDB" id="A0A0L0W0C2"/>